<accession>A0A916IV73</accession>
<dbReference type="InterPro" id="IPR041504">
    <property type="entry name" value="AidB_N"/>
</dbReference>
<evidence type="ECO:0000256" key="3">
    <source>
        <dbReference type="ARBA" id="ARBA00022630"/>
    </source>
</evidence>
<comment type="caution">
    <text evidence="9">The sequence shown here is derived from an EMBL/GenBank/DDBJ whole genome shotgun (WGS) entry which is preliminary data.</text>
</comment>
<dbReference type="Gene3D" id="2.40.110.20">
    <property type="match status" value="1"/>
</dbReference>
<dbReference type="PANTHER" id="PTHR42707">
    <property type="entry name" value="ACYL-COA DEHYDROGENASE"/>
    <property type="match status" value="1"/>
</dbReference>
<keyword evidence="10" id="KW-1185">Reference proteome</keyword>
<dbReference type="EMBL" id="CAJPUY010000011">
    <property type="protein sequence ID" value="CAG2146325.1"/>
    <property type="molecule type" value="Genomic_DNA"/>
</dbReference>
<keyword evidence="3" id="KW-0285">Flavoprotein</keyword>
<dbReference type="Pfam" id="PF00441">
    <property type="entry name" value="Acyl-CoA_dh_1"/>
    <property type="match status" value="1"/>
</dbReference>
<evidence type="ECO:0000256" key="4">
    <source>
        <dbReference type="ARBA" id="ARBA00022827"/>
    </source>
</evidence>
<dbReference type="InterPro" id="IPR009075">
    <property type="entry name" value="AcylCo_DH/oxidase_C"/>
</dbReference>
<dbReference type="InterPro" id="IPR006089">
    <property type="entry name" value="Acyl-CoA_DH_CS"/>
</dbReference>
<feature type="domain" description="Acyl-CoA oxidase/dehydrogenase middle" evidence="7">
    <location>
        <begin position="192"/>
        <end position="297"/>
    </location>
</feature>
<dbReference type="GO" id="GO:0003995">
    <property type="term" value="F:acyl-CoA dehydrogenase activity"/>
    <property type="evidence" value="ECO:0007669"/>
    <property type="project" value="InterPro"/>
</dbReference>
<dbReference type="Gene3D" id="1.20.140.10">
    <property type="entry name" value="Butyryl-CoA Dehydrogenase, subunit A, domain 3"/>
    <property type="match status" value="1"/>
</dbReference>
<dbReference type="InterPro" id="IPR009100">
    <property type="entry name" value="AcylCoA_DH/oxidase_NM_dom_sf"/>
</dbReference>
<feature type="domain" description="Acyl-CoA dehydrogenase/oxidase C-terminal" evidence="6">
    <location>
        <begin position="308"/>
        <end position="463"/>
    </location>
</feature>
<protein>
    <recommendedName>
        <fullName evidence="11">DNA alkylation response protein</fullName>
    </recommendedName>
</protein>
<sequence>MTSAVRHAAPQAQAVAPQAEHPVPDRQGGSLYTADPELRALLPLYLPADLLNVLQPHLERMGELAGGVLDELAMIADQNPPTLTHRTRSGVDQQRVHKHPAYVELERVAFSEFGLAAVSHRAGVFGWDKPMPPAAKYALTYMLVQAEFGLCCPLSMTDSLTRTLRKFGDPALVERFLPSLTTQVFEDLFQGAMFMTEQGAGSDVAATATRAVRDPQAEGGWRLIGDKWFCSNPDAGLAMVLARVEDEAGNAVPGHKGVSLFLLPRKLADGSDNRFRIIRLKDKLGTRSMASGEIRLEGASAYLVGEPGRGFVQMADMINNSRLSNGVRAAGLMRRALTEGLFIARERKAFDKRLEDMPLMRRQLLKLTLPTEQARTMVFQTAEALRRADAGEADAYPLMRILTPLIKFRACRDARKVTGDAMEIRGGCGYIEEWSDPRLVRDAHLGSIWEGTSNIVALDVLRAIRREGSLPALRAHLAGLLADTPLQATARATFESAIERASAFAASAAEAGADGDLLARQAASGLYHVTTAVAMAWEAGRIGSVRRMRLAQLVLRHRVLPQDPLSAQAEPEWLADTVAPPADGVVRAAGAVDQVNVF</sequence>
<feature type="compositionally biased region" description="Low complexity" evidence="5">
    <location>
        <begin position="1"/>
        <end position="21"/>
    </location>
</feature>
<evidence type="ECO:0000259" key="6">
    <source>
        <dbReference type="Pfam" id="PF00441"/>
    </source>
</evidence>
<name>A0A916IV73_9BURK</name>
<dbReference type="Proteomes" id="UP000672934">
    <property type="component" value="Unassembled WGS sequence"/>
</dbReference>
<dbReference type="InterPro" id="IPR006091">
    <property type="entry name" value="Acyl-CoA_Oxase/DH_mid-dom"/>
</dbReference>
<dbReference type="InterPro" id="IPR052904">
    <property type="entry name" value="Acyl-CoA_dehydrogenase-like"/>
</dbReference>
<organism evidence="9 10">
    <name type="scientific">Cupriavidus yeoncheonensis</name>
    <dbReference type="NCBI Taxonomy" id="1462994"/>
    <lineage>
        <taxon>Bacteria</taxon>
        <taxon>Pseudomonadati</taxon>
        <taxon>Pseudomonadota</taxon>
        <taxon>Betaproteobacteria</taxon>
        <taxon>Burkholderiales</taxon>
        <taxon>Burkholderiaceae</taxon>
        <taxon>Cupriavidus</taxon>
    </lineage>
</organism>
<dbReference type="SUPFAM" id="SSF56645">
    <property type="entry name" value="Acyl-CoA dehydrogenase NM domain-like"/>
    <property type="match status" value="1"/>
</dbReference>
<dbReference type="Gene3D" id="6.10.250.600">
    <property type="match status" value="1"/>
</dbReference>
<comment type="similarity">
    <text evidence="2">Belongs to the acyl-CoA dehydrogenase family.</text>
</comment>
<dbReference type="Pfam" id="PF18158">
    <property type="entry name" value="AidB_N"/>
    <property type="match status" value="1"/>
</dbReference>
<evidence type="ECO:0000256" key="2">
    <source>
        <dbReference type="ARBA" id="ARBA00009347"/>
    </source>
</evidence>
<dbReference type="RefSeq" id="WP_211948315.1">
    <property type="nucleotide sequence ID" value="NZ_CAJPUY010000011.1"/>
</dbReference>
<evidence type="ECO:0000259" key="7">
    <source>
        <dbReference type="Pfam" id="PF02770"/>
    </source>
</evidence>
<evidence type="ECO:0000313" key="9">
    <source>
        <dbReference type="EMBL" id="CAG2146325.1"/>
    </source>
</evidence>
<evidence type="ECO:0000259" key="8">
    <source>
        <dbReference type="Pfam" id="PF18158"/>
    </source>
</evidence>
<dbReference type="PANTHER" id="PTHR42707:SF2">
    <property type="entry name" value="ACD11 DEHYDROGENASE"/>
    <property type="match status" value="1"/>
</dbReference>
<keyword evidence="4" id="KW-0274">FAD</keyword>
<dbReference type="AlphaFoldDB" id="A0A916IV73"/>
<feature type="domain" description="Adaptive response protein AidB N-terminal" evidence="8">
    <location>
        <begin position="24"/>
        <end position="186"/>
    </location>
</feature>
<gene>
    <name evidence="9" type="ORF">LMG31506_03383</name>
</gene>
<feature type="region of interest" description="Disordered" evidence="5">
    <location>
        <begin position="1"/>
        <end position="31"/>
    </location>
</feature>
<proteinExistence type="inferred from homology"/>
<dbReference type="SUPFAM" id="SSF47203">
    <property type="entry name" value="Acyl-CoA dehydrogenase C-terminal domain-like"/>
    <property type="match status" value="1"/>
</dbReference>
<evidence type="ECO:0000313" key="10">
    <source>
        <dbReference type="Proteomes" id="UP000672934"/>
    </source>
</evidence>
<evidence type="ECO:0000256" key="5">
    <source>
        <dbReference type="SAM" id="MobiDB-lite"/>
    </source>
</evidence>
<evidence type="ECO:0008006" key="11">
    <source>
        <dbReference type="Google" id="ProtNLM"/>
    </source>
</evidence>
<dbReference type="PROSITE" id="PS00073">
    <property type="entry name" value="ACYL_COA_DH_2"/>
    <property type="match status" value="1"/>
</dbReference>
<dbReference type="Pfam" id="PF02770">
    <property type="entry name" value="Acyl-CoA_dh_M"/>
    <property type="match status" value="1"/>
</dbReference>
<evidence type="ECO:0000256" key="1">
    <source>
        <dbReference type="ARBA" id="ARBA00001974"/>
    </source>
</evidence>
<reference evidence="9" key="1">
    <citation type="submission" date="2021-03" db="EMBL/GenBank/DDBJ databases">
        <authorList>
            <person name="Peeters C."/>
        </authorList>
    </citation>
    <scope>NUCLEOTIDE SEQUENCE</scope>
    <source>
        <strain evidence="9">LMG 31506</strain>
    </source>
</reference>
<dbReference type="InterPro" id="IPR036250">
    <property type="entry name" value="AcylCo_DH-like_C"/>
</dbReference>
<comment type="cofactor">
    <cofactor evidence="1">
        <name>FAD</name>
        <dbReference type="ChEBI" id="CHEBI:57692"/>
    </cofactor>
</comment>